<dbReference type="InterPro" id="IPR012337">
    <property type="entry name" value="RNaseH-like_sf"/>
</dbReference>
<protein>
    <submittedName>
        <fullName evidence="3">Polynucleotidyl transferase</fullName>
    </submittedName>
</protein>
<sequence>MEEPEAVPSILPSITRHGLSILLELLWLSHSVSKSPGLNDTVIIAIDFEGINTVKSGFTQKENSQVGFAILDTKELRQVPPEKLISTLNFATGSSSYVAKASNKFLFGETITIQPSSMVQTIQSHIPQDRNVVLVGHGILNELQALQALGFEFKRPPSGILDTSRIANEVFQIWAGSLGDLLGVLGCPFNRLHVAGNDANFTLRALLLVAAKWCISQHQDDEVLDILRDISTCPIPPYVDPEIKAAERREKRLVRSRKHQSKLWSKEKQNQIRAARETRRREHILALKSLEAGAMMVAQEEHGSHSIPSTATTPGPTSTGHHPLMRVAIHRDDPSFSRPSG</sequence>
<dbReference type="Pfam" id="PF21762">
    <property type="entry name" value="DEDDh_C"/>
    <property type="match status" value="1"/>
</dbReference>
<feature type="region of interest" description="Disordered" evidence="1">
    <location>
        <begin position="257"/>
        <end position="277"/>
    </location>
</feature>
<feature type="domain" description="Gfd2/YDR514C-like C-terminal" evidence="2">
    <location>
        <begin position="42"/>
        <end position="207"/>
    </location>
</feature>
<feature type="region of interest" description="Disordered" evidence="1">
    <location>
        <begin position="303"/>
        <end position="322"/>
    </location>
</feature>
<dbReference type="Proteomes" id="UP001287356">
    <property type="component" value="Unassembled WGS sequence"/>
</dbReference>
<dbReference type="EMBL" id="JAULSN010000002">
    <property type="protein sequence ID" value="KAK3380151.1"/>
    <property type="molecule type" value="Genomic_DNA"/>
</dbReference>
<evidence type="ECO:0000259" key="2">
    <source>
        <dbReference type="Pfam" id="PF21762"/>
    </source>
</evidence>
<gene>
    <name evidence="3" type="ORF">B0T24DRAFT_614365</name>
</gene>
<accession>A0AAE0TTW5</accession>
<evidence type="ECO:0000313" key="4">
    <source>
        <dbReference type="Proteomes" id="UP001287356"/>
    </source>
</evidence>
<feature type="compositionally biased region" description="Low complexity" evidence="1">
    <location>
        <begin position="308"/>
        <end position="322"/>
    </location>
</feature>
<feature type="compositionally biased region" description="Basic and acidic residues" evidence="1">
    <location>
        <begin position="264"/>
        <end position="277"/>
    </location>
</feature>
<comment type="caution">
    <text evidence="3">The sequence shown here is derived from an EMBL/GenBank/DDBJ whole genome shotgun (WGS) entry which is preliminary data.</text>
</comment>
<reference evidence="3" key="1">
    <citation type="journal article" date="2023" name="Mol. Phylogenet. Evol.">
        <title>Genome-scale phylogeny and comparative genomics of the fungal order Sordariales.</title>
        <authorList>
            <person name="Hensen N."/>
            <person name="Bonometti L."/>
            <person name="Westerberg I."/>
            <person name="Brannstrom I.O."/>
            <person name="Guillou S."/>
            <person name="Cros-Aarteil S."/>
            <person name="Calhoun S."/>
            <person name="Haridas S."/>
            <person name="Kuo A."/>
            <person name="Mondo S."/>
            <person name="Pangilinan J."/>
            <person name="Riley R."/>
            <person name="LaButti K."/>
            <person name="Andreopoulos B."/>
            <person name="Lipzen A."/>
            <person name="Chen C."/>
            <person name="Yan M."/>
            <person name="Daum C."/>
            <person name="Ng V."/>
            <person name="Clum A."/>
            <person name="Steindorff A."/>
            <person name="Ohm R.A."/>
            <person name="Martin F."/>
            <person name="Silar P."/>
            <person name="Natvig D.O."/>
            <person name="Lalanne C."/>
            <person name="Gautier V."/>
            <person name="Ament-Velasquez S.L."/>
            <person name="Kruys A."/>
            <person name="Hutchinson M.I."/>
            <person name="Powell A.J."/>
            <person name="Barry K."/>
            <person name="Miller A.N."/>
            <person name="Grigoriev I.V."/>
            <person name="Debuchy R."/>
            <person name="Gladieux P."/>
            <person name="Hiltunen Thoren M."/>
            <person name="Johannesson H."/>
        </authorList>
    </citation>
    <scope>NUCLEOTIDE SEQUENCE</scope>
    <source>
        <strain evidence="3">CBS 958.72</strain>
    </source>
</reference>
<dbReference type="AlphaFoldDB" id="A0AAE0TTW5"/>
<name>A0AAE0TTW5_9PEZI</name>
<proteinExistence type="predicted"/>
<dbReference type="GO" id="GO:0005634">
    <property type="term" value="C:nucleus"/>
    <property type="evidence" value="ECO:0007669"/>
    <property type="project" value="TreeGrafter"/>
</dbReference>
<dbReference type="PANTHER" id="PTHR28083:SF1">
    <property type="entry name" value="GOOD FOR FULL DBP5 ACTIVITY PROTEIN 2"/>
    <property type="match status" value="1"/>
</dbReference>
<organism evidence="3 4">
    <name type="scientific">Lasiosphaeria ovina</name>
    <dbReference type="NCBI Taxonomy" id="92902"/>
    <lineage>
        <taxon>Eukaryota</taxon>
        <taxon>Fungi</taxon>
        <taxon>Dikarya</taxon>
        <taxon>Ascomycota</taxon>
        <taxon>Pezizomycotina</taxon>
        <taxon>Sordariomycetes</taxon>
        <taxon>Sordariomycetidae</taxon>
        <taxon>Sordariales</taxon>
        <taxon>Lasiosphaeriaceae</taxon>
        <taxon>Lasiosphaeria</taxon>
    </lineage>
</organism>
<dbReference type="SUPFAM" id="SSF53098">
    <property type="entry name" value="Ribonuclease H-like"/>
    <property type="match status" value="1"/>
</dbReference>
<dbReference type="PANTHER" id="PTHR28083">
    <property type="entry name" value="GOOD FOR FULL DBP5 ACTIVITY PROTEIN 2"/>
    <property type="match status" value="1"/>
</dbReference>
<evidence type="ECO:0000256" key="1">
    <source>
        <dbReference type="SAM" id="MobiDB-lite"/>
    </source>
</evidence>
<dbReference type="GO" id="GO:0016740">
    <property type="term" value="F:transferase activity"/>
    <property type="evidence" value="ECO:0007669"/>
    <property type="project" value="UniProtKB-KW"/>
</dbReference>
<evidence type="ECO:0000313" key="3">
    <source>
        <dbReference type="EMBL" id="KAK3380151.1"/>
    </source>
</evidence>
<keyword evidence="4" id="KW-1185">Reference proteome</keyword>
<keyword evidence="3" id="KW-0808">Transferase</keyword>
<reference evidence="3" key="2">
    <citation type="submission" date="2023-06" db="EMBL/GenBank/DDBJ databases">
        <authorList>
            <consortium name="Lawrence Berkeley National Laboratory"/>
            <person name="Haridas S."/>
            <person name="Hensen N."/>
            <person name="Bonometti L."/>
            <person name="Westerberg I."/>
            <person name="Brannstrom I.O."/>
            <person name="Guillou S."/>
            <person name="Cros-Aarteil S."/>
            <person name="Calhoun S."/>
            <person name="Kuo A."/>
            <person name="Mondo S."/>
            <person name="Pangilinan J."/>
            <person name="Riley R."/>
            <person name="Labutti K."/>
            <person name="Andreopoulos B."/>
            <person name="Lipzen A."/>
            <person name="Chen C."/>
            <person name="Yanf M."/>
            <person name="Daum C."/>
            <person name="Ng V."/>
            <person name="Clum A."/>
            <person name="Steindorff A."/>
            <person name="Ohm R."/>
            <person name="Martin F."/>
            <person name="Silar P."/>
            <person name="Natvig D."/>
            <person name="Lalanne C."/>
            <person name="Gautier V."/>
            <person name="Ament-Velasquez S.L."/>
            <person name="Kruys A."/>
            <person name="Hutchinson M.I."/>
            <person name="Powell A.J."/>
            <person name="Barry K."/>
            <person name="Miller A.N."/>
            <person name="Grigoriev I.V."/>
            <person name="Debuchy R."/>
            <person name="Gladieux P."/>
            <person name="Thoren M.H."/>
            <person name="Johannesson H."/>
        </authorList>
    </citation>
    <scope>NUCLEOTIDE SEQUENCE</scope>
    <source>
        <strain evidence="3">CBS 958.72</strain>
    </source>
</reference>
<dbReference type="InterPro" id="IPR040151">
    <property type="entry name" value="Gfd2/YDR514C-like"/>
</dbReference>
<dbReference type="InterPro" id="IPR048519">
    <property type="entry name" value="Gfd2/YDR514C-like_C"/>
</dbReference>